<evidence type="ECO:0000256" key="8">
    <source>
        <dbReference type="RuleBase" id="RU366003"/>
    </source>
</evidence>
<keyword evidence="6 8" id="KW-0368">Histidine biosynthesis</keyword>
<comment type="catalytic activity">
    <reaction evidence="7 8">
        <text>L-histidinol phosphate + H2O = L-histidinol + phosphate</text>
        <dbReference type="Rhea" id="RHEA:14465"/>
        <dbReference type="ChEBI" id="CHEBI:15377"/>
        <dbReference type="ChEBI" id="CHEBI:43474"/>
        <dbReference type="ChEBI" id="CHEBI:57699"/>
        <dbReference type="ChEBI" id="CHEBI:57980"/>
        <dbReference type="EC" id="3.1.3.15"/>
    </reaction>
</comment>
<dbReference type="SUPFAM" id="SSF89550">
    <property type="entry name" value="PHP domain-like"/>
    <property type="match status" value="1"/>
</dbReference>
<dbReference type="PANTHER" id="PTHR21039">
    <property type="entry name" value="HISTIDINOL PHOSPHATASE-RELATED"/>
    <property type="match status" value="1"/>
</dbReference>
<dbReference type="InterPro" id="IPR010140">
    <property type="entry name" value="Histidinol_P_phosphatase_HisJ"/>
</dbReference>
<dbReference type="Proteomes" id="UP000530850">
    <property type="component" value="Unassembled WGS sequence"/>
</dbReference>
<keyword evidence="5 8" id="KW-0378">Hydrolase</keyword>
<reference evidence="10 11" key="1">
    <citation type="submission" date="2020-08" db="EMBL/GenBank/DDBJ databases">
        <title>Sequencing the genomes of 1000 actinobacteria strains.</title>
        <authorList>
            <person name="Klenk H.-P."/>
        </authorList>
    </citation>
    <scope>NUCLEOTIDE SEQUENCE [LARGE SCALE GENOMIC DNA]</scope>
    <source>
        <strain evidence="10 11">DSM 22242</strain>
    </source>
</reference>
<evidence type="ECO:0000313" key="11">
    <source>
        <dbReference type="Proteomes" id="UP000530850"/>
    </source>
</evidence>
<dbReference type="Gene3D" id="3.20.20.140">
    <property type="entry name" value="Metal-dependent hydrolases"/>
    <property type="match status" value="1"/>
</dbReference>
<organism evidence="10 11">
    <name type="scientific">Parvibacter caecicola</name>
    <dbReference type="NCBI Taxonomy" id="747645"/>
    <lineage>
        <taxon>Bacteria</taxon>
        <taxon>Bacillati</taxon>
        <taxon>Actinomycetota</taxon>
        <taxon>Coriobacteriia</taxon>
        <taxon>Coriobacteriales</taxon>
        <taxon>Coriobacteriaceae</taxon>
        <taxon>Parvibacter</taxon>
    </lineage>
</organism>
<evidence type="ECO:0000256" key="5">
    <source>
        <dbReference type="ARBA" id="ARBA00022801"/>
    </source>
</evidence>
<dbReference type="Pfam" id="PF02811">
    <property type="entry name" value="PHP"/>
    <property type="match status" value="1"/>
</dbReference>
<comment type="pathway">
    <text evidence="1 8">Amino-acid biosynthesis; L-histidine biosynthesis; L-histidine from 5-phospho-alpha-D-ribose 1-diphosphate: step 8/9.</text>
</comment>
<dbReference type="EC" id="3.1.3.15" evidence="3 8"/>
<evidence type="ECO:0000256" key="6">
    <source>
        <dbReference type="ARBA" id="ARBA00023102"/>
    </source>
</evidence>
<dbReference type="NCBIfam" id="TIGR01856">
    <property type="entry name" value="hisJ_fam"/>
    <property type="match status" value="1"/>
</dbReference>
<comment type="similarity">
    <text evidence="2 8">Belongs to the PHP hydrolase family. HisK subfamily.</text>
</comment>
<accession>A0A7W5D086</accession>
<dbReference type="InterPro" id="IPR004013">
    <property type="entry name" value="PHP_dom"/>
</dbReference>
<protein>
    <recommendedName>
        <fullName evidence="3 8">Histidinol-phosphatase</fullName>
        <shortName evidence="8">HolPase</shortName>
        <ecNumber evidence="3 8">3.1.3.15</ecNumber>
    </recommendedName>
</protein>
<dbReference type="InterPro" id="IPR016195">
    <property type="entry name" value="Pol/histidinol_Pase-like"/>
</dbReference>
<evidence type="ECO:0000256" key="2">
    <source>
        <dbReference type="ARBA" id="ARBA00009152"/>
    </source>
</evidence>
<dbReference type="PANTHER" id="PTHR21039:SF0">
    <property type="entry name" value="HISTIDINOL-PHOSPHATASE"/>
    <property type="match status" value="1"/>
</dbReference>
<dbReference type="AlphaFoldDB" id="A0A7W5D086"/>
<keyword evidence="4 8" id="KW-0028">Amino-acid biosynthesis</keyword>
<sequence length="271" mass="29684">MELVNTHCHSHFCGHGEGEVAQYAAEARKAGLTTLAFTEHYPLSSAFDPDGYLSVPASQMEAYHRDVAQAAQDCPSMDVLLGVELDYLGALEDRRLDQVDFGRYAIVLGSVHFVDGWAFDDPAQKGRWLEPGAPDAIWRRYVELWCDAASDARQPFTAMSHPDLAKKFGYYPSFGLAPLYEQMAEAVASSGRMIEVNTSGSYYACAEMFPSPGLLRAFCRAGVPATVGTDAHAPANVARDIRKGYRALYEAGYRAVTVPTPTGDRRSITIE</sequence>
<dbReference type="GeneID" id="93356062"/>
<evidence type="ECO:0000256" key="7">
    <source>
        <dbReference type="ARBA" id="ARBA00049158"/>
    </source>
</evidence>
<feature type="domain" description="PHP" evidence="9">
    <location>
        <begin position="6"/>
        <end position="199"/>
    </location>
</feature>
<gene>
    <name evidence="10" type="ORF">FHR31_000187</name>
</gene>
<dbReference type="CDD" id="cd12110">
    <property type="entry name" value="PHP_HisPPase_Hisj_like"/>
    <property type="match status" value="1"/>
</dbReference>
<evidence type="ECO:0000313" key="10">
    <source>
        <dbReference type="EMBL" id="MBB3170407.1"/>
    </source>
</evidence>
<proteinExistence type="inferred from homology"/>
<evidence type="ECO:0000259" key="9">
    <source>
        <dbReference type="Pfam" id="PF02811"/>
    </source>
</evidence>
<dbReference type="GO" id="GO:0000105">
    <property type="term" value="P:L-histidine biosynthetic process"/>
    <property type="evidence" value="ECO:0007669"/>
    <property type="project" value="UniProtKB-UniRule"/>
</dbReference>
<evidence type="ECO:0000256" key="1">
    <source>
        <dbReference type="ARBA" id="ARBA00004970"/>
    </source>
</evidence>
<dbReference type="EMBL" id="JACHYA010000001">
    <property type="protein sequence ID" value="MBB3170407.1"/>
    <property type="molecule type" value="Genomic_DNA"/>
</dbReference>
<dbReference type="GO" id="GO:0005737">
    <property type="term" value="C:cytoplasm"/>
    <property type="evidence" value="ECO:0007669"/>
    <property type="project" value="TreeGrafter"/>
</dbReference>
<dbReference type="UniPathway" id="UPA00031">
    <property type="reaction ID" value="UER00013"/>
</dbReference>
<name>A0A7W5D086_9ACTN</name>
<evidence type="ECO:0000256" key="3">
    <source>
        <dbReference type="ARBA" id="ARBA00013085"/>
    </source>
</evidence>
<comment type="caution">
    <text evidence="10">The sequence shown here is derived from an EMBL/GenBank/DDBJ whole genome shotgun (WGS) entry which is preliminary data.</text>
</comment>
<dbReference type="GO" id="GO:0004401">
    <property type="term" value="F:histidinol-phosphatase activity"/>
    <property type="evidence" value="ECO:0007669"/>
    <property type="project" value="UniProtKB-UniRule"/>
</dbReference>
<evidence type="ECO:0000256" key="4">
    <source>
        <dbReference type="ARBA" id="ARBA00022605"/>
    </source>
</evidence>
<dbReference type="RefSeq" id="WP_123184737.1">
    <property type="nucleotide sequence ID" value="NZ_JACHYA010000001.1"/>
</dbReference>